<sequence length="169" mass="17518">MSQNQNPDAVSDGREFAGHVKPSEPLMSSGHQPGKLVGNDAVPEFHAQTLPAGTAPASKTFQPNPDLNNQKMYHQASDTLQGATSGDVHTGLGHPGQGQTSQELHDGSRKGQGLTGLAGNVKDQQTGGSIETLKDDPTHAAQRNLDDVPTGQRGNTGGAPAQEREPSSA</sequence>
<evidence type="ECO:0000313" key="4">
    <source>
        <dbReference type="Proteomes" id="UP000077248"/>
    </source>
</evidence>
<keyword evidence="4" id="KW-1185">Reference proteome</keyword>
<evidence type="ECO:0000313" key="5">
    <source>
        <dbReference type="Proteomes" id="UP000291422"/>
    </source>
</evidence>
<reference evidence="3" key="3">
    <citation type="journal article" date="2019" name="J. ISSAAS">
        <title>Genomics, evolutionary history and diagnostics of the Alternaria alternata species group including apple and Asian pear pathotypes.</title>
        <authorList>
            <person name="Armitage A.D."/>
            <person name="Cockerton H.M."/>
            <person name="Sreenivasaprasad S."/>
            <person name="Woodhall J."/>
            <person name="Lane C."/>
            <person name="Harrison R.J."/>
            <person name="Clarkson J.P."/>
        </authorList>
    </citation>
    <scope>NUCLEOTIDE SEQUENCE</scope>
    <source>
        <strain evidence="3">FERA 1177</strain>
    </source>
</reference>
<dbReference type="AlphaFoldDB" id="A0A177DGJ5"/>
<dbReference type="KEGG" id="aalt:CC77DRAFT_939677"/>
<dbReference type="EMBL" id="PDXD01000007">
    <property type="protein sequence ID" value="RYN78538.1"/>
    <property type="molecule type" value="Genomic_DNA"/>
</dbReference>
<accession>A0A177DGJ5</accession>
<feature type="region of interest" description="Disordered" evidence="1">
    <location>
        <begin position="1"/>
        <end position="169"/>
    </location>
</feature>
<dbReference type="GeneID" id="29120283"/>
<evidence type="ECO:0000256" key="1">
    <source>
        <dbReference type="SAM" id="MobiDB-lite"/>
    </source>
</evidence>
<name>A0A177DGJ5_ALTAL</name>
<reference evidence="2 4" key="1">
    <citation type="submission" date="2016-05" db="EMBL/GenBank/DDBJ databases">
        <title>Comparative analysis of secretome profiles of manganese(II)-oxidizing ascomycete fungi.</title>
        <authorList>
            <consortium name="DOE Joint Genome Institute"/>
            <person name="Zeiner C.A."/>
            <person name="Purvine S.O."/>
            <person name="Zink E.M."/>
            <person name="Wu S."/>
            <person name="Pasa-Tolic L."/>
            <person name="Chaput D.L."/>
            <person name="Haridas S."/>
            <person name="Grigoriev I.V."/>
            <person name="Santelli C.M."/>
            <person name="Hansel C.M."/>
        </authorList>
    </citation>
    <scope>NUCLEOTIDE SEQUENCE [LARGE SCALE GENOMIC DNA]</scope>
    <source>
        <strain evidence="2 4">SRC1lrK2f</strain>
    </source>
</reference>
<organism evidence="2 4">
    <name type="scientific">Alternaria alternata</name>
    <name type="common">Alternaria rot fungus</name>
    <name type="synonym">Torula alternata</name>
    <dbReference type="NCBI Taxonomy" id="5599"/>
    <lineage>
        <taxon>Eukaryota</taxon>
        <taxon>Fungi</taxon>
        <taxon>Dikarya</taxon>
        <taxon>Ascomycota</taxon>
        <taxon>Pezizomycotina</taxon>
        <taxon>Dothideomycetes</taxon>
        <taxon>Pleosporomycetidae</taxon>
        <taxon>Pleosporales</taxon>
        <taxon>Pleosporineae</taxon>
        <taxon>Pleosporaceae</taxon>
        <taxon>Alternaria</taxon>
        <taxon>Alternaria sect. Alternaria</taxon>
        <taxon>Alternaria alternata complex</taxon>
    </lineage>
</organism>
<feature type="compositionally biased region" description="Polar residues" evidence="1">
    <location>
        <begin position="57"/>
        <end position="84"/>
    </location>
</feature>
<evidence type="ECO:0000313" key="2">
    <source>
        <dbReference type="EMBL" id="OAG18407.1"/>
    </source>
</evidence>
<gene>
    <name evidence="3" type="ORF">AA0117_g4540</name>
    <name evidence="2" type="ORF">CC77DRAFT_939677</name>
</gene>
<dbReference type="Proteomes" id="UP000291422">
    <property type="component" value="Unassembled WGS sequence"/>
</dbReference>
<dbReference type="RefSeq" id="XP_018383828.1">
    <property type="nucleotide sequence ID" value="XM_018534689.1"/>
</dbReference>
<dbReference type="VEuPathDB" id="FungiDB:CC77DRAFT_939677"/>
<dbReference type="Proteomes" id="UP000077248">
    <property type="component" value="Unassembled WGS sequence"/>
</dbReference>
<reference evidence="5" key="2">
    <citation type="journal article" date="2019" name="bioRxiv">
        <title>Genomics, evolutionary history and diagnostics of the Alternaria alternata species group including apple and Asian pear pathotypes.</title>
        <authorList>
            <person name="Armitage A.D."/>
            <person name="Cockerton H.M."/>
            <person name="Sreenivasaprasad S."/>
            <person name="Woodhall J.W."/>
            <person name="Lane C.R."/>
            <person name="Harrison R.J."/>
            <person name="Clarkson J.P."/>
        </authorList>
    </citation>
    <scope>NUCLEOTIDE SEQUENCE [LARGE SCALE GENOMIC DNA]</scope>
    <source>
        <strain evidence="5">FERA 1177</strain>
    </source>
</reference>
<feature type="compositionally biased region" description="Basic and acidic residues" evidence="1">
    <location>
        <begin position="11"/>
        <end position="22"/>
    </location>
</feature>
<evidence type="ECO:0000313" key="3">
    <source>
        <dbReference type="EMBL" id="RYN78538.1"/>
    </source>
</evidence>
<dbReference type="OMA" id="NPSDPIH"/>
<protein>
    <submittedName>
        <fullName evidence="2">Uncharacterized protein</fullName>
    </submittedName>
</protein>
<proteinExistence type="predicted"/>
<dbReference type="EMBL" id="KV441483">
    <property type="protein sequence ID" value="OAG18407.1"/>
    <property type="molecule type" value="Genomic_DNA"/>
</dbReference>